<dbReference type="PATRIC" id="fig|1423749.3.peg.926"/>
<comment type="caution">
    <text evidence="5">The sequence shown here is derived from an EMBL/GenBank/DDBJ whole genome shotgun (WGS) entry which is preliminary data.</text>
</comment>
<dbReference type="EMBL" id="AZFN01000022">
    <property type="protein sequence ID" value="KRM00967.1"/>
    <property type="molecule type" value="Genomic_DNA"/>
</dbReference>
<dbReference type="Gene3D" id="1.10.260.40">
    <property type="entry name" value="lambda repressor-like DNA-binding domains"/>
    <property type="match status" value="1"/>
</dbReference>
<dbReference type="CDD" id="cd01392">
    <property type="entry name" value="HTH_LacI"/>
    <property type="match status" value="1"/>
</dbReference>
<dbReference type="Pfam" id="PF00356">
    <property type="entry name" value="LacI"/>
    <property type="match status" value="1"/>
</dbReference>
<dbReference type="SUPFAM" id="SSF47413">
    <property type="entry name" value="lambda repressor-like DNA-binding domains"/>
    <property type="match status" value="1"/>
</dbReference>
<evidence type="ECO:0000313" key="5">
    <source>
        <dbReference type="EMBL" id="KRM00967.1"/>
    </source>
</evidence>
<dbReference type="InterPro" id="IPR000843">
    <property type="entry name" value="HTH_LacI"/>
</dbReference>
<evidence type="ECO:0000313" key="6">
    <source>
        <dbReference type="Proteomes" id="UP000051739"/>
    </source>
</evidence>
<accession>A0A0R1V608</accession>
<dbReference type="AlphaFoldDB" id="A0A0R1V608"/>
<reference evidence="5 6" key="1">
    <citation type="journal article" date="2015" name="Genome Announc.">
        <title>Expanding the biotechnology potential of lactobacilli through comparative genomics of 213 strains and associated genera.</title>
        <authorList>
            <person name="Sun Z."/>
            <person name="Harris H.M."/>
            <person name="McCann A."/>
            <person name="Guo C."/>
            <person name="Argimon S."/>
            <person name="Zhang W."/>
            <person name="Yang X."/>
            <person name="Jeffery I.B."/>
            <person name="Cooney J.C."/>
            <person name="Kagawa T.F."/>
            <person name="Liu W."/>
            <person name="Song Y."/>
            <person name="Salvetti E."/>
            <person name="Wrobel A."/>
            <person name="Rasinkangas P."/>
            <person name="Parkhill J."/>
            <person name="Rea M.C."/>
            <person name="O'Sullivan O."/>
            <person name="Ritari J."/>
            <person name="Douillard F.P."/>
            <person name="Paul Ross R."/>
            <person name="Yang R."/>
            <person name="Briner A.E."/>
            <person name="Felis G.E."/>
            <person name="de Vos W.M."/>
            <person name="Barrangou R."/>
            <person name="Klaenhammer T.R."/>
            <person name="Caufield P.W."/>
            <person name="Cui Y."/>
            <person name="Zhang H."/>
            <person name="O'Toole P.W."/>
        </authorList>
    </citation>
    <scope>NUCLEOTIDE SEQUENCE [LARGE SCALE GENOMIC DNA]</scope>
    <source>
        <strain evidence="5 6">DSM 16045</strain>
    </source>
</reference>
<evidence type="ECO:0000256" key="2">
    <source>
        <dbReference type="ARBA" id="ARBA00023125"/>
    </source>
</evidence>
<evidence type="ECO:0000259" key="4">
    <source>
        <dbReference type="PROSITE" id="PS50932"/>
    </source>
</evidence>
<dbReference type="Pfam" id="PF13377">
    <property type="entry name" value="Peripla_BP_3"/>
    <property type="match status" value="1"/>
</dbReference>
<evidence type="ECO:0000256" key="3">
    <source>
        <dbReference type="ARBA" id="ARBA00023163"/>
    </source>
</evidence>
<dbReference type="PANTHER" id="PTHR30146">
    <property type="entry name" value="LACI-RELATED TRANSCRIPTIONAL REPRESSOR"/>
    <property type="match status" value="1"/>
</dbReference>
<feature type="domain" description="HTH lacI-type" evidence="4">
    <location>
        <begin position="3"/>
        <end position="48"/>
    </location>
</feature>
<keyword evidence="3" id="KW-0804">Transcription</keyword>
<organism evidence="5 6">
    <name type="scientific">Limosilactobacillus gastricus DSM 16045</name>
    <dbReference type="NCBI Taxonomy" id="1423749"/>
    <lineage>
        <taxon>Bacteria</taxon>
        <taxon>Bacillati</taxon>
        <taxon>Bacillota</taxon>
        <taxon>Bacilli</taxon>
        <taxon>Lactobacillales</taxon>
        <taxon>Lactobacillaceae</taxon>
        <taxon>Limosilactobacillus</taxon>
    </lineage>
</organism>
<dbReference type="SUPFAM" id="SSF53822">
    <property type="entry name" value="Periplasmic binding protein-like I"/>
    <property type="match status" value="1"/>
</dbReference>
<keyword evidence="1" id="KW-0805">Transcription regulation</keyword>
<dbReference type="GO" id="GO:0000976">
    <property type="term" value="F:transcription cis-regulatory region binding"/>
    <property type="evidence" value="ECO:0007669"/>
    <property type="project" value="TreeGrafter"/>
</dbReference>
<dbReference type="PRINTS" id="PR00036">
    <property type="entry name" value="HTHLACI"/>
</dbReference>
<dbReference type="GO" id="GO:0003700">
    <property type="term" value="F:DNA-binding transcription factor activity"/>
    <property type="evidence" value="ECO:0007669"/>
    <property type="project" value="TreeGrafter"/>
</dbReference>
<keyword evidence="2" id="KW-0238">DNA-binding</keyword>
<dbReference type="CDD" id="cd01544">
    <property type="entry name" value="PBP1_GalR"/>
    <property type="match status" value="1"/>
</dbReference>
<dbReference type="InterPro" id="IPR046335">
    <property type="entry name" value="LacI/GalR-like_sensor"/>
</dbReference>
<dbReference type="Gene3D" id="3.40.50.2300">
    <property type="match status" value="2"/>
</dbReference>
<gene>
    <name evidence="5" type="ORF">FC60_GL000917</name>
</gene>
<protein>
    <submittedName>
        <fullName evidence="5">LacI family transcriptional regulator LacR</fullName>
    </submittedName>
</protein>
<name>A0A0R1V608_9LACO</name>
<sequence>MAVTLKNIADEAGVSLATVSRVLNNDPQLSVSPETRERIVTIAQRLDYNKRRRQSPINRRLAIVEWYSTEHELSDLYYLNLRLNVERAAQEAGYSTATVFAGNLTSLADSVDGIVAIGKYSARQLEKMKRYADVIVDVDGDALAQSIPCVVPDFVGGITQAVDYLAPQHQRIGMIAGQETTGDQETVVDLRLKTFVNLMQERKRPDNLTWLGDYSDHSGYEQMQAILQLPVDQRPTAVIVANDAMSIGANRALQEDSAAEIKLISFGDVAGVANYIYPPLDAIHVPTDQMAMIGIDLISKYMNNQLAPERVVVGTQLVTR</sequence>
<dbReference type="PROSITE" id="PS50932">
    <property type="entry name" value="HTH_LACI_2"/>
    <property type="match status" value="1"/>
</dbReference>
<dbReference type="SMART" id="SM00354">
    <property type="entry name" value="HTH_LACI"/>
    <property type="match status" value="1"/>
</dbReference>
<proteinExistence type="predicted"/>
<dbReference type="Proteomes" id="UP000051739">
    <property type="component" value="Unassembled WGS sequence"/>
</dbReference>
<keyword evidence="6" id="KW-1185">Reference proteome</keyword>
<dbReference type="PANTHER" id="PTHR30146:SF149">
    <property type="entry name" value="HTH-TYPE TRANSCRIPTIONAL REGULATOR EBGR"/>
    <property type="match status" value="1"/>
</dbReference>
<evidence type="ECO:0000256" key="1">
    <source>
        <dbReference type="ARBA" id="ARBA00023015"/>
    </source>
</evidence>
<dbReference type="InterPro" id="IPR028082">
    <property type="entry name" value="Peripla_BP_I"/>
</dbReference>
<dbReference type="RefSeq" id="WP_056937818.1">
    <property type="nucleotide sequence ID" value="NZ_AZFN01000022.1"/>
</dbReference>
<dbReference type="InterPro" id="IPR010982">
    <property type="entry name" value="Lambda_DNA-bd_dom_sf"/>
</dbReference>